<keyword evidence="4" id="KW-1185">Reference proteome</keyword>
<dbReference type="GO" id="GO:0051959">
    <property type="term" value="F:dynein light intermediate chain binding"/>
    <property type="evidence" value="ECO:0007669"/>
    <property type="project" value="InterPro"/>
</dbReference>
<dbReference type="InterPro" id="IPR026983">
    <property type="entry name" value="DHC"/>
</dbReference>
<dbReference type="PANTHER" id="PTHR22878:SF63">
    <property type="entry name" value="DYNEIN AXONEMAL HEAVY CHAIN 10"/>
    <property type="match status" value="1"/>
</dbReference>
<dbReference type="InterPro" id="IPR013602">
    <property type="entry name" value="Dynein_heavy_linker"/>
</dbReference>
<dbReference type="InterPro" id="IPR013594">
    <property type="entry name" value="Dynein_heavy_tail"/>
</dbReference>
<feature type="compositionally biased region" description="Basic and acidic residues" evidence="1">
    <location>
        <begin position="382"/>
        <end position="396"/>
    </location>
</feature>
<dbReference type="Pfam" id="PF08393">
    <property type="entry name" value="DHC_N2"/>
    <property type="match status" value="1"/>
</dbReference>
<organism evidence="4 5">
    <name type="scientific">Spodoptera litura</name>
    <name type="common">Asian cotton leafworm</name>
    <dbReference type="NCBI Taxonomy" id="69820"/>
    <lineage>
        <taxon>Eukaryota</taxon>
        <taxon>Metazoa</taxon>
        <taxon>Ecdysozoa</taxon>
        <taxon>Arthropoda</taxon>
        <taxon>Hexapoda</taxon>
        <taxon>Insecta</taxon>
        <taxon>Pterygota</taxon>
        <taxon>Neoptera</taxon>
        <taxon>Endopterygota</taxon>
        <taxon>Lepidoptera</taxon>
        <taxon>Glossata</taxon>
        <taxon>Ditrysia</taxon>
        <taxon>Noctuoidea</taxon>
        <taxon>Noctuidae</taxon>
        <taxon>Amphipyrinae</taxon>
        <taxon>Spodoptera</taxon>
    </lineage>
</organism>
<reference evidence="5" key="1">
    <citation type="submission" date="2025-08" db="UniProtKB">
        <authorList>
            <consortium name="RefSeq"/>
        </authorList>
    </citation>
    <scope>IDENTIFICATION</scope>
    <source>
        <strain evidence="5">Ishihara</strain>
        <tissue evidence="5">Whole body</tissue>
    </source>
</reference>
<dbReference type="Proteomes" id="UP000301870">
    <property type="component" value="Chromosome 1"/>
</dbReference>
<protein>
    <submittedName>
        <fullName evidence="5">Dynein heavy chain 10, axonemal-like</fullName>
    </submittedName>
</protein>
<dbReference type="GO" id="GO:0007018">
    <property type="term" value="P:microtubule-based movement"/>
    <property type="evidence" value="ECO:0007669"/>
    <property type="project" value="InterPro"/>
</dbReference>
<dbReference type="GO" id="GO:0045505">
    <property type="term" value="F:dynein intermediate chain binding"/>
    <property type="evidence" value="ECO:0007669"/>
    <property type="project" value="InterPro"/>
</dbReference>
<dbReference type="GeneID" id="111349513"/>
<name>A0A9J7DU94_SPOLT</name>
<sequence length="1752" mass="203636">MWSSKSLNALQELHVLSDSDSPSVTTEDYEMFIDLYNDPRVKWFRDRILAFIGMDDEELFYNMLDYEDAKQKFINFLMTTIKSGEMSLNKRMMYVSKVIVDKLIHEDKEFTEWRIIPPVIVEAPPQKGKKGKGKGKEAKKPEGEDAKLAKGKGQKGVKTTKSKIDEILPSTGEADVETAAGAMIGAGDDDEKMMKEDDGTSVTTEDKYYFPPPPENLDPEVDGVLEFYTVVRSVPRVIQYPQLIPIFGELTPQLAHRNRRYLYFLRQIQEPIPLSETEKFTTLKMPDYFLTGVFTGKVLMSLGVHLKEATIPLFERQFREITLMSTDSSHAMLTRQASFAGAHHEILDAGSQVNYLRPSDYRRMSNIARGENAERRMKNMHASSDEAFDRSMEKSMTHPASSPSTAISSASLAEVGTAGTDEKTSADEVITDIKDLVAIVDWTIEHIEGEIQLPMPNIPMLYEDHTVEVVDPELVSQLEEAVMMWQQHIDSTIAVCLGKTREGDGPVAEYKYWRERDAEISLLVEQLKQPMVVKILNLLERAKSTYLEGFKNYKERLVDQYNMASDNLKFLSTLMRFFTVIEDESTLPQVIEILPELVESIYMMWVLSKGYRTDDTMVPLLARISWALSDKLENILNVHKLFDKPNEEVLSLARNSQKIMEMWHDLYRETRRNIEMSGKGARWEFDQPLLFTQTDYIGTVARDLGDVVQVLIDFERIFGLELKSIISDPTQIDDVRKRVKNLVFPIRTIDFSVFVFDNKENWDVIMGDFWNEVRYLEDEAKNYINQSFGNLRSSEEALSVLLKFLEFDTREAIRQQLSTKFDLVMRQFIKEITAIEDKFTRFRKNPPLLRNHPPVAGAIYWARALFNKMKQPIMKFQKVPELNDCEQKKEAFMQYKAFSKVIKEYEEQKYREWVGPAADFVDNMMKKNVLKVEFKKEAVVAATTTGRGMELTAAGKAHVERKKKAAGSTVSLQPVDIVNKELADKRRRDKALMLMRIPGQHYENVRSPSSTSLLAKEGLTDVTWRDLTVHKLMQEYQLTFQPNFNKHIFLIIHEAELLEQLGYDLPSTIRDVAMQKARLYYELEALESVIAKYNKNTSALSRSETHLMKKHFLDMERHILPGLTRVTWTALGIGDYIKDITKGENSLQAVYKQLKMVEKEVQFLIDQLEAFDLFPLLKPQNYLDPKTGEPDSTWLYPCKAYFVEVENERLERIAALSRIYDRIGPILMKLEYLILGTSTGTSPVMTAYYTHWERKIFLCLVRLTLENLEDFQQMLSEKVPMFQVDAILVPPDIAMRPTQTEVCNILGYDVKHFLNRLTTFPRWMKKTCLPCPPQRIEEATGNEFYTFSFFEDILRVAAINDITLLIQDTIFRLTSDIYTYIVKWHKYAHLWSYDKHLSCEKYVQKFDQIFKYDEKFFFFEDIINDLDEHVKFVDIGAIRVNLRPVIQQVQDHAQEWKNILGDCIALKTRTSMYELKNQIESLRMTVNMNIKGLEDFKLVMATITLVQQMTITAECKYKNMQEIFHMLRQHNIDVSEEDLLFAKNLESSWGSLYQTTLFRAATLEKTKEKFSKMNVIEIANFLRELDEFVEKFDAEGPGTVGDDMDRGLLLIEEYSKYFDDFENRKKLLQAAEQLFDNPLADFSNFNRARTDFGYMEQIYKIYKAQKYARELWAKTLWTNLNPQALVDGIEQFFKEFRKLPKIIRQTPSGQMLDLKMRQFKGVVPLMVSLKNEAMRERHWKELMKKTGQWAIL</sequence>
<dbReference type="PANTHER" id="PTHR22878">
    <property type="entry name" value="DYNEIN HEAVY CHAIN 6, AXONEMAL-LIKE-RELATED"/>
    <property type="match status" value="1"/>
</dbReference>
<dbReference type="GO" id="GO:0030286">
    <property type="term" value="C:dynein complex"/>
    <property type="evidence" value="ECO:0007669"/>
    <property type="project" value="InterPro"/>
</dbReference>
<evidence type="ECO:0000259" key="3">
    <source>
        <dbReference type="Pfam" id="PF08393"/>
    </source>
</evidence>
<evidence type="ECO:0000256" key="1">
    <source>
        <dbReference type="SAM" id="MobiDB-lite"/>
    </source>
</evidence>
<dbReference type="KEGG" id="sliu:111349513"/>
<feature type="domain" description="Dynein heavy chain linker" evidence="3">
    <location>
        <begin position="1647"/>
        <end position="1747"/>
    </location>
</feature>
<feature type="domain" description="Dynein heavy chain tail" evidence="2">
    <location>
        <begin position="1039"/>
        <end position="1136"/>
    </location>
</feature>
<gene>
    <name evidence="5" type="primary">LOC111349513</name>
</gene>
<proteinExistence type="predicted"/>
<evidence type="ECO:0000313" key="4">
    <source>
        <dbReference type="Proteomes" id="UP000301870"/>
    </source>
</evidence>
<evidence type="ECO:0000259" key="2">
    <source>
        <dbReference type="Pfam" id="PF08385"/>
    </source>
</evidence>
<feature type="compositionally biased region" description="Low complexity" evidence="1">
    <location>
        <begin position="400"/>
        <end position="413"/>
    </location>
</feature>
<dbReference type="RefSeq" id="XP_022816424.1">
    <property type="nucleotide sequence ID" value="XM_022960656.1"/>
</dbReference>
<feature type="region of interest" description="Disordered" evidence="1">
    <location>
        <begin position="382"/>
        <end position="413"/>
    </location>
</feature>
<feature type="domain" description="Dynein heavy chain tail" evidence="2">
    <location>
        <begin position="475"/>
        <end position="933"/>
    </location>
</feature>
<evidence type="ECO:0000313" key="5">
    <source>
        <dbReference type="RefSeq" id="XP_022816424.1"/>
    </source>
</evidence>
<feature type="region of interest" description="Disordered" evidence="1">
    <location>
        <begin position="124"/>
        <end position="155"/>
    </location>
</feature>
<feature type="compositionally biased region" description="Basic and acidic residues" evidence="1">
    <location>
        <begin position="134"/>
        <end position="148"/>
    </location>
</feature>
<dbReference type="OrthoDB" id="64868at2759"/>
<dbReference type="Pfam" id="PF08385">
    <property type="entry name" value="DHC_N1"/>
    <property type="match status" value="2"/>
</dbReference>
<accession>A0A9J7DU94</accession>